<keyword evidence="9" id="KW-1185">Reference proteome</keyword>
<keyword evidence="5" id="KW-0472">Membrane</keyword>
<feature type="domain" description="B30.2/SPRY" evidence="6">
    <location>
        <begin position="201"/>
        <end position="392"/>
    </location>
</feature>
<dbReference type="AlphaFoldDB" id="A0AA35L758"/>
<evidence type="ECO:0000256" key="4">
    <source>
        <dbReference type="SAM" id="Coils"/>
    </source>
</evidence>
<dbReference type="InterPro" id="IPR001870">
    <property type="entry name" value="B30.2/SPRY"/>
</dbReference>
<feature type="coiled-coil region" evidence="4">
    <location>
        <begin position="156"/>
        <end position="208"/>
    </location>
</feature>
<dbReference type="InterPro" id="IPR013783">
    <property type="entry name" value="Ig-like_fold"/>
</dbReference>
<keyword evidence="2" id="KW-0528">Neurotoxin</keyword>
<dbReference type="Proteomes" id="UP001178461">
    <property type="component" value="Chromosome 13"/>
</dbReference>
<dbReference type="InterPro" id="IPR050143">
    <property type="entry name" value="TRIM/RBCC"/>
</dbReference>
<keyword evidence="5" id="KW-1133">Transmembrane helix</keyword>
<dbReference type="EMBL" id="OX395138">
    <property type="protein sequence ID" value="CAI5790503.1"/>
    <property type="molecule type" value="Genomic_DNA"/>
</dbReference>
<dbReference type="Gene3D" id="2.60.120.920">
    <property type="match status" value="1"/>
</dbReference>
<sequence>MNIILLLGAVLTNSRNSAIHLLPFLIMSYSATGNSTSPLIVLDQYEGSGIRLVCKSENVRSPELLQLSWMDGKGQELSATPTTLGKSSIENSVLLEWGSGSAVSCRITSKSSNTPIGSTSLVIADIFFPSTSLCMVGFFVIAILIINVIIFTYLKLNHDRRKIAFSENEKLALEEEKAKLQWELAKVKEETGKEFKKVQEKFAKAEHELEFRRALSCAVDVTLDPKCTHAKLIIKEKNKVKYNHSLLEQLKDPKGPLIAVANEGYSGGEMYWEVEVGHKCEWELGVITITARKRLEEEKLEKPLEEGYIGIRWFQGKFHCTGGNSLTDGQNEECEVVGVFLDVNGKVLSFYNVQKMCPIRLIPYRFSEEMYPFFNPGSDDKFLKVRPISIPKCLISL</sequence>
<dbReference type="InterPro" id="IPR013320">
    <property type="entry name" value="ConA-like_dom_sf"/>
</dbReference>
<comment type="similarity">
    <text evidence="1">Belongs to the ohanin/vespryn family.</text>
</comment>
<keyword evidence="4" id="KW-0175">Coiled coil</keyword>
<dbReference type="Gene3D" id="2.60.40.10">
    <property type="entry name" value="Immunoglobulins"/>
    <property type="match status" value="1"/>
</dbReference>
<evidence type="ECO:0000256" key="1">
    <source>
        <dbReference type="ARBA" id="ARBA00009651"/>
    </source>
</evidence>
<gene>
    <name evidence="8" type="ORF">PODLI_1B043091</name>
</gene>
<evidence type="ECO:0000313" key="9">
    <source>
        <dbReference type="Proteomes" id="UP001178461"/>
    </source>
</evidence>
<evidence type="ECO:0000259" key="6">
    <source>
        <dbReference type="PROSITE" id="PS50188"/>
    </source>
</evidence>
<dbReference type="InterPro" id="IPR003877">
    <property type="entry name" value="SPRY_dom"/>
</dbReference>
<dbReference type="PROSITE" id="PS50835">
    <property type="entry name" value="IG_LIKE"/>
    <property type="match status" value="1"/>
</dbReference>
<proteinExistence type="inferred from homology"/>
<dbReference type="InterPro" id="IPR043136">
    <property type="entry name" value="B30.2/SPRY_sf"/>
</dbReference>
<accession>A0AA35L758</accession>
<dbReference type="InterPro" id="IPR007110">
    <property type="entry name" value="Ig-like_dom"/>
</dbReference>
<evidence type="ECO:0000313" key="8">
    <source>
        <dbReference type="EMBL" id="CAI5790503.1"/>
    </source>
</evidence>
<dbReference type="InterPro" id="IPR003879">
    <property type="entry name" value="Butyrophylin_SPRY"/>
</dbReference>
<feature type="domain" description="Ig-like" evidence="7">
    <location>
        <begin position="23"/>
        <end position="122"/>
    </location>
</feature>
<feature type="transmembrane region" description="Helical" evidence="5">
    <location>
        <begin position="135"/>
        <end position="154"/>
    </location>
</feature>
<dbReference type="PANTHER" id="PTHR24103">
    <property type="entry name" value="E3 UBIQUITIN-PROTEIN LIGASE TRIM"/>
    <property type="match status" value="1"/>
</dbReference>
<evidence type="ECO:0000256" key="5">
    <source>
        <dbReference type="SAM" id="Phobius"/>
    </source>
</evidence>
<comment type="function">
    <text evidence="3">Neurotoxin that produces dose-dependent hypolocomotion and hyperalgesia in mice. May directly act on the central nervous system, as it is 6500-fold more potent when administered intracerebroventricularly than intraperitoneal.</text>
</comment>
<evidence type="ECO:0000259" key="7">
    <source>
        <dbReference type="PROSITE" id="PS50835"/>
    </source>
</evidence>
<keyword evidence="5" id="KW-0812">Transmembrane</keyword>
<dbReference type="SUPFAM" id="SSF49899">
    <property type="entry name" value="Concanavalin A-like lectins/glucanases"/>
    <property type="match status" value="1"/>
</dbReference>
<protein>
    <submittedName>
        <fullName evidence="8">Butyrophilin subfamily 2 member A1-like isoform X1</fullName>
    </submittedName>
</protein>
<organism evidence="8 9">
    <name type="scientific">Podarcis lilfordi</name>
    <name type="common">Lilford's wall lizard</name>
    <dbReference type="NCBI Taxonomy" id="74358"/>
    <lineage>
        <taxon>Eukaryota</taxon>
        <taxon>Metazoa</taxon>
        <taxon>Chordata</taxon>
        <taxon>Craniata</taxon>
        <taxon>Vertebrata</taxon>
        <taxon>Euteleostomi</taxon>
        <taxon>Lepidosauria</taxon>
        <taxon>Squamata</taxon>
        <taxon>Bifurcata</taxon>
        <taxon>Unidentata</taxon>
        <taxon>Episquamata</taxon>
        <taxon>Laterata</taxon>
        <taxon>Lacertibaenia</taxon>
        <taxon>Lacertidae</taxon>
        <taxon>Podarcis</taxon>
    </lineage>
</organism>
<evidence type="ECO:0000256" key="2">
    <source>
        <dbReference type="ARBA" id="ARBA00022699"/>
    </source>
</evidence>
<keyword evidence="2" id="KW-0800">Toxin</keyword>
<reference evidence="8" key="1">
    <citation type="submission" date="2022-12" db="EMBL/GenBank/DDBJ databases">
        <authorList>
            <person name="Alioto T."/>
            <person name="Alioto T."/>
            <person name="Gomez Garrido J."/>
        </authorList>
    </citation>
    <scope>NUCLEOTIDE SEQUENCE</scope>
</reference>
<dbReference type="Pfam" id="PF00622">
    <property type="entry name" value="SPRY"/>
    <property type="match status" value="1"/>
</dbReference>
<dbReference type="PRINTS" id="PR01407">
    <property type="entry name" value="BUTYPHLNCDUF"/>
</dbReference>
<evidence type="ECO:0000256" key="3">
    <source>
        <dbReference type="ARBA" id="ARBA00034460"/>
    </source>
</evidence>
<dbReference type="PROSITE" id="PS50188">
    <property type="entry name" value="B302_SPRY"/>
    <property type="match status" value="1"/>
</dbReference>
<name>A0AA35L758_9SAUR</name>